<dbReference type="Proteomes" id="UP000053144">
    <property type="component" value="Chromosome 5"/>
</dbReference>
<protein>
    <submittedName>
        <fullName evidence="1">Uncharacterized protein</fullName>
    </submittedName>
</protein>
<organism evidence="1 2">
    <name type="scientific">Phaseolus angularis</name>
    <name type="common">Azuki bean</name>
    <name type="synonym">Vigna angularis</name>
    <dbReference type="NCBI Taxonomy" id="3914"/>
    <lineage>
        <taxon>Eukaryota</taxon>
        <taxon>Viridiplantae</taxon>
        <taxon>Streptophyta</taxon>
        <taxon>Embryophyta</taxon>
        <taxon>Tracheophyta</taxon>
        <taxon>Spermatophyta</taxon>
        <taxon>Magnoliopsida</taxon>
        <taxon>eudicotyledons</taxon>
        <taxon>Gunneridae</taxon>
        <taxon>Pentapetalae</taxon>
        <taxon>rosids</taxon>
        <taxon>fabids</taxon>
        <taxon>Fabales</taxon>
        <taxon>Fabaceae</taxon>
        <taxon>Papilionoideae</taxon>
        <taxon>50 kb inversion clade</taxon>
        <taxon>NPAAA clade</taxon>
        <taxon>indigoferoid/millettioid clade</taxon>
        <taxon>Phaseoleae</taxon>
        <taxon>Vigna</taxon>
    </lineage>
</organism>
<dbReference type="EMBL" id="CM003375">
    <property type="protein sequence ID" value="KOM43494.1"/>
    <property type="molecule type" value="Genomic_DNA"/>
</dbReference>
<accession>A0A0L9ULS0</accession>
<reference evidence="2" key="1">
    <citation type="journal article" date="2015" name="Proc. Natl. Acad. Sci. U.S.A.">
        <title>Genome sequencing of adzuki bean (Vigna angularis) provides insight into high starch and low fat accumulation and domestication.</title>
        <authorList>
            <person name="Yang K."/>
            <person name="Tian Z."/>
            <person name="Chen C."/>
            <person name="Luo L."/>
            <person name="Zhao B."/>
            <person name="Wang Z."/>
            <person name="Yu L."/>
            <person name="Li Y."/>
            <person name="Sun Y."/>
            <person name="Li W."/>
            <person name="Chen Y."/>
            <person name="Li Y."/>
            <person name="Zhang Y."/>
            <person name="Ai D."/>
            <person name="Zhao J."/>
            <person name="Shang C."/>
            <person name="Ma Y."/>
            <person name="Wu B."/>
            <person name="Wang M."/>
            <person name="Gao L."/>
            <person name="Sun D."/>
            <person name="Zhang P."/>
            <person name="Guo F."/>
            <person name="Wang W."/>
            <person name="Li Y."/>
            <person name="Wang J."/>
            <person name="Varshney R.K."/>
            <person name="Wang J."/>
            <person name="Ling H.Q."/>
            <person name="Wan P."/>
        </authorList>
    </citation>
    <scope>NUCLEOTIDE SEQUENCE</scope>
    <source>
        <strain evidence="2">cv. Jingnong 6</strain>
    </source>
</reference>
<gene>
    <name evidence="1" type="ORF">LR48_Vigan05g109800</name>
</gene>
<evidence type="ECO:0000313" key="1">
    <source>
        <dbReference type="EMBL" id="KOM43494.1"/>
    </source>
</evidence>
<name>A0A0L9ULS0_PHAAN</name>
<dbReference type="AlphaFoldDB" id="A0A0L9ULS0"/>
<evidence type="ECO:0000313" key="2">
    <source>
        <dbReference type="Proteomes" id="UP000053144"/>
    </source>
</evidence>
<proteinExistence type="predicted"/>
<sequence>MTPYDKPIYGYYDIPLRPKDGSRLLHRKLANPRSLLSTNNVEREKAANTIIRGDVDPIIGNDTWIELVGETKNFTLREDRDFIRVILRFLSRSRVSYSIPLRLHLSEKLRGVRIELA</sequence>
<dbReference type="Gramene" id="KOM43494">
    <property type="protein sequence ID" value="KOM43494"/>
    <property type="gene ID" value="LR48_Vigan05g109800"/>
</dbReference>